<keyword evidence="6" id="KW-0472">Membrane</keyword>
<keyword evidence="5" id="KW-1133">Transmembrane helix</keyword>
<dbReference type="PATRIC" id="fig|1915.4.peg.8811"/>
<keyword evidence="8" id="KW-1185">Reference proteome</keyword>
<evidence type="ECO:0000256" key="3">
    <source>
        <dbReference type="ARBA" id="ARBA00022475"/>
    </source>
</evidence>
<dbReference type="PANTHER" id="PTHR33452:SF1">
    <property type="entry name" value="INNER MEMBRANE PROTEIN YPHA-RELATED"/>
    <property type="match status" value="1"/>
</dbReference>
<sequence>MSVLRLAGRPLLAAMFVTGGLSSVRDPKEVAPVAEDVVRPVTDRVDLLPDRTEQVVRLNGAVQVAAGVMLGIGRLPRLSALAIAATLVPTTLAAHRFWEIEDPSERAQQRIHFLKNLSMLGGLLITADDTGGRPSMWWRGRHTAHDLRREAHWMGRQVRATAATARPAAAAGRVRAKLPV</sequence>
<dbReference type="InterPro" id="IPR051907">
    <property type="entry name" value="DoxX-like_oxidoreductase"/>
</dbReference>
<proteinExistence type="inferred from homology"/>
<dbReference type="InterPro" id="IPR032808">
    <property type="entry name" value="DoxX"/>
</dbReference>
<evidence type="ECO:0000313" key="8">
    <source>
        <dbReference type="Proteomes" id="UP000092598"/>
    </source>
</evidence>
<dbReference type="RefSeq" id="WP_067443714.1">
    <property type="nucleotide sequence ID" value="NZ_CP016438.1"/>
</dbReference>
<keyword evidence="3" id="KW-1003">Cell membrane</keyword>
<dbReference type="STRING" id="1915.SLINC_8000"/>
<protein>
    <recommendedName>
        <fullName evidence="9">DoxX family membrane protein</fullName>
    </recommendedName>
</protein>
<dbReference type="AlphaFoldDB" id="A0A1B1MNT7"/>
<evidence type="ECO:0000256" key="1">
    <source>
        <dbReference type="ARBA" id="ARBA00004651"/>
    </source>
</evidence>
<evidence type="ECO:0000256" key="5">
    <source>
        <dbReference type="ARBA" id="ARBA00022989"/>
    </source>
</evidence>
<accession>A0A1B1MNT7</accession>
<dbReference type="Proteomes" id="UP000092598">
    <property type="component" value="Chromosome"/>
</dbReference>
<comment type="similarity">
    <text evidence="2">Belongs to the DoxX family.</text>
</comment>
<evidence type="ECO:0000313" key="7">
    <source>
        <dbReference type="EMBL" id="ANS70224.1"/>
    </source>
</evidence>
<gene>
    <name evidence="7" type="ORF">SLINC_8000</name>
</gene>
<evidence type="ECO:0008006" key="9">
    <source>
        <dbReference type="Google" id="ProtNLM"/>
    </source>
</evidence>
<name>A0A1B1MNT7_STRLN</name>
<dbReference type="EMBL" id="CP016438">
    <property type="protein sequence ID" value="ANS70224.1"/>
    <property type="molecule type" value="Genomic_DNA"/>
</dbReference>
<dbReference type="Pfam" id="PF07681">
    <property type="entry name" value="DoxX"/>
    <property type="match status" value="1"/>
</dbReference>
<dbReference type="PANTHER" id="PTHR33452">
    <property type="entry name" value="OXIDOREDUCTASE CATD-RELATED"/>
    <property type="match status" value="1"/>
</dbReference>
<reference evidence="7 8" key="1">
    <citation type="submission" date="2016-07" db="EMBL/GenBank/DDBJ databases">
        <title>Enhancement of antibiotic productionsby engineered nitrateutilization in actinobacteria.</title>
        <authorList>
            <person name="Meng S.C."/>
        </authorList>
    </citation>
    <scope>NUCLEOTIDE SEQUENCE [LARGE SCALE GENOMIC DNA]</scope>
    <source>
        <strain evidence="7 8">NRRL 2936</strain>
    </source>
</reference>
<evidence type="ECO:0000256" key="6">
    <source>
        <dbReference type="ARBA" id="ARBA00023136"/>
    </source>
</evidence>
<comment type="subcellular location">
    <subcellularLocation>
        <location evidence="1">Cell membrane</location>
        <topology evidence="1">Multi-pass membrane protein</topology>
    </subcellularLocation>
</comment>
<dbReference type="GO" id="GO:0005886">
    <property type="term" value="C:plasma membrane"/>
    <property type="evidence" value="ECO:0007669"/>
    <property type="project" value="UniProtKB-SubCell"/>
</dbReference>
<evidence type="ECO:0000256" key="2">
    <source>
        <dbReference type="ARBA" id="ARBA00006679"/>
    </source>
</evidence>
<dbReference type="KEGG" id="sls:SLINC_8000"/>
<evidence type="ECO:0000256" key="4">
    <source>
        <dbReference type="ARBA" id="ARBA00022692"/>
    </source>
</evidence>
<organism evidence="7 8">
    <name type="scientific">Streptomyces lincolnensis</name>
    <dbReference type="NCBI Taxonomy" id="1915"/>
    <lineage>
        <taxon>Bacteria</taxon>
        <taxon>Bacillati</taxon>
        <taxon>Actinomycetota</taxon>
        <taxon>Actinomycetes</taxon>
        <taxon>Kitasatosporales</taxon>
        <taxon>Streptomycetaceae</taxon>
        <taxon>Streptomyces</taxon>
    </lineage>
</organism>
<keyword evidence="4" id="KW-0812">Transmembrane</keyword>